<keyword evidence="3" id="KW-1185">Reference proteome</keyword>
<dbReference type="Proteomes" id="UP001066276">
    <property type="component" value="Chromosome 6"/>
</dbReference>
<accession>A0AAV7QT06</accession>
<gene>
    <name evidence="2" type="ORF">NDU88_008627</name>
</gene>
<evidence type="ECO:0000256" key="1">
    <source>
        <dbReference type="SAM" id="MobiDB-lite"/>
    </source>
</evidence>
<reference evidence="2" key="1">
    <citation type="journal article" date="2022" name="bioRxiv">
        <title>Sequencing and chromosome-scale assembly of the giantPleurodeles waltlgenome.</title>
        <authorList>
            <person name="Brown T."/>
            <person name="Elewa A."/>
            <person name="Iarovenko S."/>
            <person name="Subramanian E."/>
            <person name="Araus A.J."/>
            <person name="Petzold A."/>
            <person name="Susuki M."/>
            <person name="Suzuki K.-i.T."/>
            <person name="Hayashi T."/>
            <person name="Toyoda A."/>
            <person name="Oliveira C."/>
            <person name="Osipova E."/>
            <person name="Leigh N.D."/>
            <person name="Simon A."/>
            <person name="Yun M.H."/>
        </authorList>
    </citation>
    <scope>NUCLEOTIDE SEQUENCE</scope>
    <source>
        <strain evidence="2">20211129_DDA</strain>
        <tissue evidence="2">Liver</tissue>
    </source>
</reference>
<dbReference type="AlphaFoldDB" id="A0AAV7QT06"/>
<evidence type="ECO:0000313" key="2">
    <source>
        <dbReference type="EMBL" id="KAJ1142300.1"/>
    </source>
</evidence>
<evidence type="ECO:0000313" key="3">
    <source>
        <dbReference type="Proteomes" id="UP001066276"/>
    </source>
</evidence>
<sequence>MADDGRLLWELCAAAGVPQLPQTRTPEPRRLPIARVQPVKSGGMRVTGLEHQMESLESHLTTAQDRDQDLLYLRSKITDLEDRSRRDNIRLFRFPENEVGPDVQAFRGSVLPKMTLLTFDPPHWSSSGHIGWARNVQTGPRDPARSSHVFCGTATTPPNS</sequence>
<feature type="region of interest" description="Disordered" evidence="1">
    <location>
        <begin position="136"/>
        <end position="160"/>
    </location>
</feature>
<protein>
    <submittedName>
        <fullName evidence="2">Uncharacterized protein</fullName>
    </submittedName>
</protein>
<name>A0AAV7QT06_PLEWA</name>
<organism evidence="2 3">
    <name type="scientific">Pleurodeles waltl</name>
    <name type="common">Iberian ribbed newt</name>
    <dbReference type="NCBI Taxonomy" id="8319"/>
    <lineage>
        <taxon>Eukaryota</taxon>
        <taxon>Metazoa</taxon>
        <taxon>Chordata</taxon>
        <taxon>Craniata</taxon>
        <taxon>Vertebrata</taxon>
        <taxon>Euteleostomi</taxon>
        <taxon>Amphibia</taxon>
        <taxon>Batrachia</taxon>
        <taxon>Caudata</taxon>
        <taxon>Salamandroidea</taxon>
        <taxon>Salamandridae</taxon>
        <taxon>Pleurodelinae</taxon>
        <taxon>Pleurodeles</taxon>
    </lineage>
</organism>
<comment type="caution">
    <text evidence="2">The sequence shown here is derived from an EMBL/GenBank/DDBJ whole genome shotgun (WGS) entry which is preliminary data.</text>
</comment>
<proteinExistence type="predicted"/>
<dbReference type="EMBL" id="JANPWB010000010">
    <property type="protein sequence ID" value="KAJ1142300.1"/>
    <property type="molecule type" value="Genomic_DNA"/>
</dbReference>